<feature type="region of interest" description="Disordered" evidence="1">
    <location>
        <begin position="45"/>
        <end position="68"/>
    </location>
</feature>
<dbReference type="PaxDb" id="29760-VIT_01s0010g00660.t01"/>
<proteinExistence type="predicted"/>
<protein>
    <submittedName>
        <fullName evidence="2">Uncharacterized protein</fullName>
    </submittedName>
</protein>
<sequence length="96" mass="10884">MYLNDSKLALDLDFYLKLLWKKIKSLWIFSVIQFNGITSVYSKSSRQSTSQSSEDGSLKGQNSSVEGNGREIEIQGFNLHGMSSTHEVHLYNFFVG</sequence>
<dbReference type="EMBL" id="FN595754">
    <property type="protein sequence ID" value="CBI27409.3"/>
    <property type="molecule type" value="Genomic_DNA"/>
</dbReference>
<organism evidence="2 3">
    <name type="scientific">Vitis vinifera</name>
    <name type="common">Grape</name>
    <dbReference type="NCBI Taxonomy" id="29760"/>
    <lineage>
        <taxon>Eukaryota</taxon>
        <taxon>Viridiplantae</taxon>
        <taxon>Streptophyta</taxon>
        <taxon>Embryophyta</taxon>
        <taxon>Tracheophyta</taxon>
        <taxon>Spermatophyta</taxon>
        <taxon>Magnoliopsida</taxon>
        <taxon>eudicotyledons</taxon>
        <taxon>Gunneridae</taxon>
        <taxon>Pentapetalae</taxon>
        <taxon>rosids</taxon>
        <taxon>Vitales</taxon>
        <taxon>Vitaceae</taxon>
        <taxon>Viteae</taxon>
        <taxon>Vitis</taxon>
    </lineage>
</organism>
<evidence type="ECO:0000313" key="2">
    <source>
        <dbReference type="EMBL" id="CBI27409.3"/>
    </source>
</evidence>
<accession>D7TA87</accession>
<reference evidence="3" key="1">
    <citation type="journal article" date="2007" name="Nature">
        <title>The grapevine genome sequence suggests ancestral hexaploidization in major angiosperm phyla.</title>
        <authorList>
            <consortium name="The French-Italian Public Consortium for Grapevine Genome Characterization."/>
            <person name="Jaillon O."/>
            <person name="Aury J.-M."/>
            <person name="Noel B."/>
            <person name="Policriti A."/>
            <person name="Clepet C."/>
            <person name="Casagrande A."/>
            <person name="Choisne N."/>
            <person name="Aubourg S."/>
            <person name="Vitulo N."/>
            <person name="Jubin C."/>
            <person name="Vezzi A."/>
            <person name="Legeai F."/>
            <person name="Hugueney P."/>
            <person name="Dasilva C."/>
            <person name="Horner D."/>
            <person name="Mica E."/>
            <person name="Jublot D."/>
            <person name="Poulain J."/>
            <person name="Bruyere C."/>
            <person name="Billault A."/>
            <person name="Segurens B."/>
            <person name="Gouyvenoux M."/>
            <person name="Ugarte E."/>
            <person name="Cattonaro F."/>
            <person name="Anthouard V."/>
            <person name="Vico V."/>
            <person name="Del Fabbro C."/>
            <person name="Alaux M."/>
            <person name="Di Gaspero G."/>
            <person name="Dumas V."/>
            <person name="Felice N."/>
            <person name="Paillard S."/>
            <person name="Juman I."/>
            <person name="Moroldo M."/>
            <person name="Scalabrin S."/>
            <person name="Canaguier A."/>
            <person name="Le Clainche I."/>
            <person name="Malacrida G."/>
            <person name="Durand E."/>
            <person name="Pesole G."/>
            <person name="Laucou V."/>
            <person name="Chatelet P."/>
            <person name="Merdinoglu D."/>
            <person name="Delledonne M."/>
            <person name="Pezzotti M."/>
            <person name="Lecharny A."/>
            <person name="Scarpelli C."/>
            <person name="Artiguenave F."/>
            <person name="Pe M.E."/>
            <person name="Valle G."/>
            <person name="Morgante M."/>
            <person name="Caboche M."/>
            <person name="Adam-Blondon A.-F."/>
            <person name="Weissenbach J."/>
            <person name="Quetier F."/>
            <person name="Wincker P."/>
        </authorList>
    </citation>
    <scope>NUCLEOTIDE SEQUENCE [LARGE SCALE GENOMIC DNA]</scope>
    <source>
        <strain evidence="3">cv. Pinot noir / PN40024</strain>
    </source>
</reference>
<dbReference type="InParanoid" id="D7TA87"/>
<feature type="compositionally biased region" description="Low complexity" evidence="1">
    <location>
        <begin position="45"/>
        <end position="55"/>
    </location>
</feature>
<dbReference type="PANTHER" id="PTHR35312:SF1">
    <property type="entry name" value="OS07G0641800 PROTEIN"/>
    <property type="match status" value="1"/>
</dbReference>
<keyword evidence="3" id="KW-1185">Reference proteome</keyword>
<dbReference type="PANTHER" id="PTHR35312">
    <property type="entry name" value="OS07G0641800 PROTEIN"/>
    <property type="match status" value="1"/>
</dbReference>
<name>D7TA87_VITVI</name>
<dbReference type="AlphaFoldDB" id="D7TA87"/>
<dbReference type="HOGENOM" id="CLU_2363895_0_0_1"/>
<dbReference type="Proteomes" id="UP000009183">
    <property type="component" value="Chromosome 1"/>
</dbReference>
<evidence type="ECO:0000256" key="1">
    <source>
        <dbReference type="SAM" id="MobiDB-lite"/>
    </source>
</evidence>
<gene>
    <name evidence="2" type="ordered locus">VIT_01s0010g00660</name>
</gene>
<evidence type="ECO:0000313" key="3">
    <source>
        <dbReference type="Proteomes" id="UP000009183"/>
    </source>
</evidence>